<evidence type="ECO:0000313" key="9">
    <source>
        <dbReference type="EMBL" id="QOR71069.1"/>
    </source>
</evidence>
<evidence type="ECO:0000256" key="6">
    <source>
        <dbReference type="SAM" id="Phobius"/>
    </source>
</evidence>
<feature type="transmembrane region" description="Helical" evidence="6">
    <location>
        <begin position="732"/>
        <end position="749"/>
    </location>
</feature>
<reference evidence="9 10" key="1">
    <citation type="submission" date="2020-10" db="EMBL/GenBank/DDBJ databases">
        <title>Haloactinobacterium sp. RN3S43, a bacterium isolated from saline soil.</title>
        <authorList>
            <person name="Sun J.-Q."/>
        </authorList>
    </citation>
    <scope>NUCLEOTIDE SEQUENCE [LARGE SCALE GENOMIC DNA]</scope>
    <source>
        <strain evidence="9 10">RN3S43</strain>
    </source>
</reference>
<keyword evidence="6" id="KW-0812">Transmembrane</keyword>
<accession>A0A7M1SU00</accession>
<evidence type="ECO:0000313" key="10">
    <source>
        <dbReference type="Proteomes" id="UP000593758"/>
    </source>
</evidence>
<keyword evidence="6" id="KW-1133">Transmembrane helix</keyword>
<dbReference type="KEGG" id="halt:IM660_01775"/>
<dbReference type="InterPro" id="IPR019931">
    <property type="entry name" value="LPXTG_anchor"/>
</dbReference>
<dbReference type="Proteomes" id="UP000593758">
    <property type="component" value="Chromosome"/>
</dbReference>
<feature type="compositionally biased region" description="Low complexity" evidence="5">
    <location>
        <begin position="44"/>
        <end position="59"/>
    </location>
</feature>
<keyword evidence="6" id="KW-0472">Membrane</keyword>
<feature type="signal peptide" evidence="7">
    <location>
        <begin position="1"/>
        <end position="34"/>
    </location>
</feature>
<protein>
    <recommendedName>
        <fullName evidence="8">Gram-positive cocci surface proteins LPxTG domain-containing protein</fullName>
    </recommendedName>
</protein>
<keyword evidence="1" id="KW-0134">Cell wall</keyword>
<keyword evidence="3 7" id="KW-0732">Signal</keyword>
<dbReference type="Pfam" id="PF00746">
    <property type="entry name" value="Gram_pos_anchor"/>
    <property type="match status" value="1"/>
</dbReference>
<feature type="compositionally biased region" description="Acidic residues" evidence="5">
    <location>
        <begin position="85"/>
        <end position="136"/>
    </location>
</feature>
<evidence type="ECO:0000256" key="5">
    <source>
        <dbReference type="SAM" id="MobiDB-lite"/>
    </source>
</evidence>
<evidence type="ECO:0000256" key="7">
    <source>
        <dbReference type="SAM" id="SignalP"/>
    </source>
</evidence>
<proteinExistence type="predicted"/>
<evidence type="ECO:0000256" key="2">
    <source>
        <dbReference type="ARBA" id="ARBA00022525"/>
    </source>
</evidence>
<keyword evidence="4" id="KW-0572">Peptidoglycan-anchor</keyword>
<evidence type="ECO:0000256" key="1">
    <source>
        <dbReference type="ARBA" id="ARBA00022512"/>
    </source>
</evidence>
<evidence type="ECO:0000256" key="4">
    <source>
        <dbReference type="ARBA" id="ARBA00023088"/>
    </source>
</evidence>
<feature type="compositionally biased region" description="Low complexity" evidence="5">
    <location>
        <begin position="66"/>
        <end position="76"/>
    </location>
</feature>
<organism evidence="9 10">
    <name type="scientific">Ruania alkalisoli</name>
    <dbReference type="NCBI Taxonomy" id="2779775"/>
    <lineage>
        <taxon>Bacteria</taxon>
        <taxon>Bacillati</taxon>
        <taxon>Actinomycetota</taxon>
        <taxon>Actinomycetes</taxon>
        <taxon>Micrococcales</taxon>
        <taxon>Ruaniaceae</taxon>
        <taxon>Ruania</taxon>
    </lineage>
</organism>
<feature type="region of interest" description="Disordered" evidence="5">
    <location>
        <begin position="42"/>
        <end position="154"/>
    </location>
</feature>
<feature type="chain" id="PRO_5039563061" description="Gram-positive cocci surface proteins LPxTG domain-containing protein" evidence="7">
    <location>
        <begin position="35"/>
        <end position="758"/>
    </location>
</feature>
<evidence type="ECO:0000259" key="8">
    <source>
        <dbReference type="Pfam" id="PF00746"/>
    </source>
</evidence>
<dbReference type="EMBL" id="CP063169">
    <property type="protein sequence ID" value="QOR71069.1"/>
    <property type="molecule type" value="Genomic_DNA"/>
</dbReference>
<gene>
    <name evidence="9" type="ORF">IM660_01775</name>
</gene>
<dbReference type="AlphaFoldDB" id="A0A7M1SU00"/>
<name>A0A7M1SU00_9MICO</name>
<evidence type="ECO:0000256" key="3">
    <source>
        <dbReference type="ARBA" id="ARBA00022729"/>
    </source>
</evidence>
<feature type="domain" description="Gram-positive cocci surface proteins LPxTG" evidence="8">
    <location>
        <begin position="715"/>
        <end position="753"/>
    </location>
</feature>
<sequence>MRHAFSRPGTARRRPAGVLLGGAMAAILAMTAGASAVWAETTGEEPAVVAEESAATTTESTEEQTQEAVQPQSVPAEEPPAPEPPAEEPEPIVEEEPAAPPPDEEPAEEPPAEEVPAEEPAEEPDSEPEPAVEEESGAAQAPEARGTEEATTEDAELQAIEVEEIEEIDPPSGNPTAECQAAGFDYGVKLDTGEGSYTYPTGPWEPSDLDVALSVTFTSGFSFSFTADPAVDGILVKASTDSHVLAGGSGGVRSIGGQHEISHVTFCYSEEEELTVTQEVETSFDRAHHWTLDKWADVTELTLYPHEEHGPTSGTVMWTIDVGYDGYTDLNHVVSGTIWIENTGDTTATFDGSHVLETSEGDYHPDLDCAPLTPTLDPGESVTCTYSQEVGSAVTGQSVVSIFTAEASYDPAPAAITWGDPDNEFGATMDLEDISDINGTLNETFTAPEGGMVTYDWTFNWSDFGTNECGEHTFDNTATLLQAKTSVTESVVVEIVCLETAPQSPALAQAICTDGHLVPPALTLADTPGITYTADPEAPYMSGQTVEVTASLAEGYVWGDVDDMWTVVDDLTAVTEVTFEEVACIPTLPEPPSIDDGDCLDGAGAPPTLSLVETAGVTYTVDPDGPYEPGQTVTVTATLADGYEWADPGESMMAPTAATSGGRALPARAPIGHAPMDHEGMPAGWPEGWTLVSATEATYEVTFADPECPQTQVPQVTAGPQLPSTGAGSLDLAALALVTLTGGLLLAVISRRRWARQG</sequence>
<dbReference type="RefSeq" id="WP_193497738.1">
    <property type="nucleotide sequence ID" value="NZ_CP063169.1"/>
</dbReference>
<keyword evidence="10" id="KW-1185">Reference proteome</keyword>
<keyword evidence="2" id="KW-0964">Secreted</keyword>